<dbReference type="VEuPathDB" id="FungiDB:TRIVIDRAFT_45019"/>
<dbReference type="Gene3D" id="3.10.450.30">
    <property type="entry name" value="Microbial ribonucleases"/>
    <property type="match status" value="1"/>
</dbReference>
<proteinExistence type="predicted"/>
<evidence type="ECO:0000256" key="3">
    <source>
        <dbReference type="SAM" id="SignalP"/>
    </source>
</evidence>
<dbReference type="OMA" id="RYCGTYA"/>
<dbReference type="InterPro" id="IPR016191">
    <property type="entry name" value="Ribonuclease/ribotoxin"/>
</dbReference>
<dbReference type="GO" id="GO:0003723">
    <property type="term" value="F:RNA binding"/>
    <property type="evidence" value="ECO:0007669"/>
    <property type="project" value="InterPro"/>
</dbReference>
<evidence type="ECO:0000313" key="4">
    <source>
        <dbReference type="EMBL" id="EHK18016.1"/>
    </source>
</evidence>
<keyword evidence="3" id="KW-0732">Signal</keyword>
<protein>
    <submittedName>
        <fullName evidence="4">Uncharacterized protein</fullName>
    </submittedName>
</protein>
<dbReference type="eggNOG" id="ENOG502R7CN">
    <property type="taxonomic scope" value="Eukaryota"/>
</dbReference>
<sequence length="132" mass="14574">MKPLSFFTVLLAASEVNAKVTNVPKKDVKCSGIGRAFTPSDVTNAGNGALQHKDKPIGERKYPHVYHFDRSDCGSPLWGFPLIWTIPYSGGDPGLARATFTFVEEGDELVARYCGTYAHKTRPGDNDFYRCD</sequence>
<feature type="chain" id="PRO_5003523992" evidence="3">
    <location>
        <begin position="19"/>
        <end position="132"/>
    </location>
</feature>
<accession>G9N5H1</accession>
<evidence type="ECO:0000313" key="5">
    <source>
        <dbReference type="Proteomes" id="UP000007115"/>
    </source>
</evidence>
<keyword evidence="1" id="KW-0540">Nuclease</keyword>
<dbReference type="OrthoDB" id="4873793at2759"/>
<dbReference type="GO" id="GO:0004540">
    <property type="term" value="F:RNA nuclease activity"/>
    <property type="evidence" value="ECO:0007669"/>
    <property type="project" value="InterPro"/>
</dbReference>
<reference evidence="4 5" key="1">
    <citation type="journal article" date="2011" name="Genome Biol.">
        <title>Comparative genome sequence analysis underscores mycoparasitism as the ancestral life style of Trichoderma.</title>
        <authorList>
            <person name="Kubicek C.P."/>
            <person name="Herrera-Estrella A."/>
            <person name="Seidl-Seiboth V."/>
            <person name="Martinez D.A."/>
            <person name="Druzhinina I.S."/>
            <person name="Thon M."/>
            <person name="Zeilinger S."/>
            <person name="Casas-Flores S."/>
            <person name="Horwitz B.A."/>
            <person name="Mukherjee P.K."/>
            <person name="Mukherjee M."/>
            <person name="Kredics L."/>
            <person name="Alcaraz L.D."/>
            <person name="Aerts A."/>
            <person name="Antal Z."/>
            <person name="Atanasova L."/>
            <person name="Cervantes-Badillo M.G."/>
            <person name="Challacombe J."/>
            <person name="Chertkov O."/>
            <person name="McCluskey K."/>
            <person name="Coulpier F."/>
            <person name="Deshpande N."/>
            <person name="von Doehren H."/>
            <person name="Ebbole D.J."/>
            <person name="Esquivel-Naranjo E.U."/>
            <person name="Fekete E."/>
            <person name="Flipphi M."/>
            <person name="Glaser F."/>
            <person name="Gomez-Rodriguez E.Y."/>
            <person name="Gruber S."/>
            <person name="Han C."/>
            <person name="Henrissat B."/>
            <person name="Hermosa R."/>
            <person name="Hernandez-Onate M."/>
            <person name="Karaffa L."/>
            <person name="Kosti I."/>
            <person name="Le Crom S."/>
            <person name="Lindquist E."/>
            <person name="Lucas S."/>
            <person name="Luebeck M."/>
            <person name="Luebeck P.S."/>
            <person name="Margeot A."/>
            <person name="Metz B."/>
            <person name="Misra M."/>
            <person name="Nevalainen H."/>
            <person name="Omann M."/>
            <person name="Packer N."/>
            <person name="Perrone G."/>
            <person name="Uresti-Rivera E.E."/>
            <person name="Salamov A."/>
            <person name="Schmoll M."/>
            <person name="Seiboth B."/>
            <person name="Shapiro H."/>
            <person name="Sukno S."/>
            <person name="Tamayo-Ramos J.A."/>
            <person name="Tisch D."/>
            <person name="Wiest A."/>
            <person name="Wilkinson H.H."/>
            <person name="Zhang M."/>
            <person name="Coutinho P.M."/>
            <person name="Kenerley C.M."/>
            <person name="Monte E."/>
            <person name="Baker S.E."/>
            <person name="Grigoriev I.V."/>
        </authorList>
    </citation>
    <scope>NUCLEOTIDE SEQUENCE [LARGE SCALE GENOMIC DNA]</scope>
    <source>
        <strain evidence="5">Gv29-8 / FGSC 10586</strain>
    </source>
</reference>
<dbReference type="GO" id="GO:0016787">
    <property type="term" value="F:hydrolase activity"/>
    <property type="evidence" value="ECO:0007669"/>
    <property type="project" value="UniProtKB-KW"/>
</dbReference>
<name>G9N5H1_HYPVG</name>
<feature type="signal peptide" evidence="3">
    <location>
        <begin position="1"/>
        <end position="18"/>
    </location>
</feature>
<dbReference type="InParanoid" id="G9N5H1"/>
<dbReference type="RefSeq" id="XP_013952216.1">
    <property type="nucleotide sequence ID" value="XM_014096741.1"/>
</dbReference>
<keyword evidence="2" id="KW-0378">Hydrolase</keyword>
<gene>
    <name evidence="4" type="ORF">TRIVIDRAFT_45019</name>
</gene>
<keyword evidence="5" id="KW-1185">Reference proteome</keyword>
<evidence type="ECO:0000256" key="1">
    <source>
        <dbReference type="ARBA" id="ARBA00022722"/>
    </source>
</evidence>
<dbReference type="Proteomes" id="UP000007115">
    <property type="component" value="Unassembled WGS sequence"/>
</dbReference>
<dbReference type="GeneID" id="25794372"/>
<evidence type="ECO:0000256" key="2">
    <source>
        <dbReference type="ARBA" id="ARBA00022801"/>
    </source>
</evidence>
<dbReference type="STRING" id="413071.G9N5H1"/>
<dbReference type="EMBL" id="ABDF02000087">
    <property type="protein sequence ID" value="EHK18016.1"/>
    <property type="molecule type" value="Genomic_DNA"/>
</dbReference>
<organism evidence="4 5">
    <name type="scientific">Hypocrea virens (strain Gv29-8 / FGSC 10586)</name>
    <name type="common">Gliocladium virens</name>
    <name type="synonym">Trichoderma virens</name>
    <dbReference type="NCBI Taxonomy" id="413071"/>
    <lineage>
        <taxon>Eukaryota</taxon>
        <taxon>Fungi</taxon>
        <taxon>Dikarya</taxon>
        <taxon>Ascomycota</taxon>
        <taxon>Pezizomycotina</taxon>
        <taxon>Sordariomycetes</taxon>
        <taxon>Hypocreomycetidae</taxon>
        <taxon>Hypocreales</taxon>
        <taxon>Hypocreaceae</taxon>
        <taxon>Trichoderma</taxon>
    </lineage>
</organism>
<dbReference type="SUPFAM" id="SSF53933">
    <property type="entry name" value="Microbial ribonucleases"/>
    <property type="match status" value="1"/>
</dbReference>
<dbReference type="HOGENOM" id="CLU_1917332_0_0_1"/>
<dbReference type="AlphaFoldDB" id="G9N5H1"/>
<comment type="caution">
    <text evidence="4">The sequence shown here is derived from an EMBL/GenBank/DDBJ whole genome shotgun (WGS) entry which is preliminary data.</text>
</comment>